<dbReference type="NCBIfam" id="TIGR02604">
    <property type="entry name" value="Piru_Ver_Nterm"/>
    <property type="match status" value="1"/>
</dbReference>
<feature type="signal peptide" evidence="5">
    <location>
        <begin position="1"/>
        <end position="17"/>
    </location>
</feature>
<dbReference type="Pfam" id="PF00034">
    <property type="entry name" value="Cytochrom_C"/>
    <property type="match status" value="1"/>
</dbReference>
<dbReference type="InterPro" id="IPR036909">
    <property type="entry name" value="Cyt_c-like_dom_sf"/>
</dbReference>
<keyword evidence="5" id="KW-0732">Signal</keyword>
<dbReference type="InterPro" id="IPR031329">
    <property type="entry name" value="NEUT/ALK_ceramidase_N"/>
</dbReference>
<dbReference type="Pfam" id="PF04734">
    <property type="entry name" value="Ceramidase_alk"/>
    <property type="match status" value="1"/>
</dbReference>
<dbReference type="InterPro" id="IPR013427">
    <property type="entry name" value="Haem-bd_dom_put"/>
</dbReference>
<keyword evidence="8" id="KW-1185">Reference proteome</keyword>
<evidence type="ECO:0000256" key="3">
    <source>
        <dbReference type="ARBA" id="ARBA00023004"/>
    </source>
</evidence>
<dbReference type="SUPFAM" id="SSF46626">
    <property type="entry name" value="Cytochrome c"/>
    <property type="match status" value="1"/>
</dbReference>
<dbReference type="InterPro" id="IPR055557">
    <property type="entry name" value="DUF7133"/>
</dbReference>
<evidence type="ECO:0000259" key="6">
    <source>
        <dbReference type="PROSITE" id="PS51007"/>
    </source>
</evidence>
<evidence type="ECO:0000256" key="4">
    <source>
        <dbReference type="PROSITE-ProRule" id="PRU00433"/>
    </source>
</evidence>
<keyword evidence="2 4" id="KW-0479">Metal-binding</keyword>
<gene>
    <name evidence="7" type="ORF">HNQ65_004388</name>
</gene>
<dbReference type="Pfam" id="PF23500">
    <property type="entry name" value="DUF7133"/>
    <property type="match status" value="1"/>
</dbReference>
<evidence type="ECO:0000256" key="1">
    <source>
        <dbReference type="ARBA" id="ARBA00022617"/>
    </source>
</evidence>
<dbReference type="NCBIfam" id="TIGR02603">
    <property type="entry name" value="CxxCH_TIGR02603"/>
    <property type="match status" value="1"/>
</dbReference>
<reference evidence="7 8" key="1">
    <citation type="submission" date="2020-08" db="EMBL/GenBank/DDBJ databases">
        <title>Genomic Encyclopedia of Type Strains, Phase IV (KMG-IV): sequencing the most valuable type-strain genomes for metagenomic binning, comparative biology and taxonomic classification.</title>
        <authorList>
            <person name="Goeker M."/>
        </authorList>
    </citation>
    <scope>NUCLEOTIDE SEQUENCE [LARGE SCALE GENOMIC DNA]</scope>
    <source>
        <strain evidence="7 8">DSM 12252</strain>
    </source>
</reference>
<accession>A0A7W7YEK9</accession>
<dbReference type="PANTHER" id="PTHR33546">
    <property type="entry name" value="LARGE, MULTIFUNCTIONAL SECRETED PROTEIN-RELATED"/>
    <property type="match status" value="1"/>
</dbReference>
<dbReference type="RefSeq" id="WP_184342900.1">
    <property type="nucleotide sequence ID" value="NZ_JACHIG010000011.1"/>
</dbReference>
<dbReference type="PROSITE" id="PS51007">
    <property type="entry name" value="CYTC"/>
    <property type="match status" value="1"/>
</dbReference>
<dbReference type="InterPro" id="IPR011989">
    <property type="entry name" value="ARM-like"/>
</dbReference>
<dbReference type="InterPro" id="IPR009056">
    <property type="entry name" value="Cyt_c-like_dom"/>
</dbReference>
<dbReference type="SUPFAM" id="SSF49899">
    <property type="entry name" value="Concanavalin A-like lectins/glucanases"/>
    <property type="match status" value="1"/>
</dbReference>
<dbReference type="PANTHER" id="PTHR33546:SF1">
    <property type="entry name" value="LARGE, MULTIFUNCTIONAL SECRETED PROTEIN"/>
    <property type="match status" value="1"/>
</dbReference>
<evidence type="ECO:0000256" key="2">
    <source>
        <dbReference type="ARBA" id="ARBA00022723"/>
    </source>
</evidence>
<proteinExistence type="predicted"/>
<dbReference type="GO" id="GO:0009055">
    <property type="term" value="F:electron transfer activity"/>
    <property type="evidence" value="ECO:0007669"/>
    <property type="project" value="InterPro"/>
</dbReference>
<comment type="caution">
    <text evidence="7">The sequence shown here is derived from an EMBL/GenBank/DDBJ whole genome shotgun (WGS) entry which is preliminary data.</text>
</comment>
<evidence type="ECO:0000313" key="8">
    <source>
        <dbReference type="Proteomes" id="UP000590740"/>
    </source>
</evidence>
<dbReference type="SUPFAM" id="SSF48371">
    <property type="entry name" value="ARM repeat"/>
    <property type="match status" value="1"/>
</dbReference>
<keyword evidence="3 4" id="KW-0408">Iron</keyword>
<evidence type="ECO:0000313" key="7">
    <source>
        <dbReference type="EMBL" id="MBB5034780.1"/>
    </source>
</evidence>
<dbReference type="EMBL" id="JACHIG010000011">
    <property type="protein sequence ID" value="MBB5034780.1"/>
    <property type="molecule type" value="Genomic_DNA"/>
</dbReference>
<dbReference type="Proteomes" id="UP000590740">
    <property type="component" value="Unassembled WGS sequence"/>
</dbReference>
<feature type="domain" description="Cytochrome c" evidence="6">
    <location>
        <begin position="1686"/>
        <end position="1819"/>
    </location>
</feature>
<name>A0A7W7YEK9_9BACT</name>
<dbReference type="InterPro" id="IPR013428">
    <property type="entry name" value="Membrane-bound_put_N"/>
</dbReference>
<dbReference type="GO" id="GO:0046872">
    <property type="term" value="F:metal ion binding"/>
    <property type="evidence" value="ECO:0007669"/>
    <property type="project" value="UniProtKB-KW"/>
</dbReference>
<evidence type="ECO:0000256" key="5">
    <source>
        <dbReference type="SAM" id="SignalP"/>
    </source>
</evidence>
<dbReference type="InterPro" id="IPR013320">
    <property type="entry name" value="ConA-like_dom_sf"/>
</dbReference>
<keyword evidence="1 4" id="KW-0349">Heme</keyword>
<sequence>MKSLLFLLGLAAITAQAQPAFRAGVSAIDITPKTFPRIIAGGFLEGRGDKIADRLHVRSFVLDDGKMKIAFAIVDTCMMEQTLIDEAKALASKQCGIPVDRMMVSATHTHSAPAAMGCLGTRKDSEYGNFLTPKIAEAIVAADKALQPARIGWGSFDDWEHTHNRRWIRLPGKEVVDPFGNPTGRANMHPGYLSKDVVGPSGPVDPQLSVISMQTIDGKPLGVLANYSQHYFGSGPISSDYYGLFCKHLAAKLSQQGEGNGPFVCAMSQGTSGDLMWMDYGAEKKNITLDEYASAVAESAMQALKTVKYHDHVPLRMVEKTLELNYRVPDEKRLAWARPIAAKIKNDVPKNKEEVYAREALILHERQKTSVKLQAIRIGDLSIATLPNEVYAITGLKLKKFSPAKSHFNIELANGAEGYIPPPEQHKLGGYTTWPARTAGLEVLAEPKSVQTLLGALEEVTGQKRRSEQSENGPYAKDIIASKPVAYWRLDEISTDYSLRSEVPILKRPGGRDLHFAVSTSRCAMYLPGVGSGSGCGDQEKLRSSPFSGPEAINRCVHVAGGEIDGYIPALGDHHSVALWFWAGRLVDIGDKPETELFRSGIEWVHLSNKRGKGWHLTIPGPSGADGTSPRSIMLTGADPTAIKHGSTVISENSWHFLVYSKKGNETTVFLDGKKEMSTELEPAFKESRKVDVSMLAFGQSFEGKIDEIAVWDRVIEPEFIEQLWETSKMEEANERDAAARLEKAKQARAQTSTMLKGHENWSASLRFRNTKANDASPVTAYLISRGPKGDHQAPGDHLGIGGSYKDSLPGRLFVYNGNAANQIVRGQTLITPASWNEVKLERQGSHVKVMLNGKVEIDAELPVTAPGATELFFGRRCDDFAPLEGEFADVAVTGLEKPAAAAPKPQVELASQPLGPEESAKKWHVREGYRIDLVAAEPVVLDPVAFDWDDKGRLWVIEMADYPLGMDGNGKAGGRVVMLEDTNSDGRYDKRTVIVNDLSYPTGILTWRDGVIVTAAPDIFFIKPSGEKQVLYTGFSTGNQQLRVNGLRWGMDSWVYCAAGAHHGGYNKGTQIECKLTGQKIDLGSRDFRFKPDTGEFDPQSGPSQFGRAHDDWGHWFGVQNSFPLWHYVLQDHYLRRNPYVIPPDPVHQLFPRNPPVYPASSMEKRFHSFDQAGRFTSACGIEVYRDRVLFGDGKTHAFTCEPFHNVVQHHVLEDDGVTFKASRDPAESKMDFLASEDRWCRPVMVRTGPDGALWVADMYRYMIEHPQWLPQNGKDELLPHYREGDDKGRIWKVVRISAPSTRTDAGQGLASANGWQRDKAQMQVAWENRKAETNDLLQSKQPQTRAQAAWASLSQGRLTTSACLQLLEDESPHVREQALQMAEHLKWKGDSAALQQALAKLLNDKDEKVQLQLACTLGELRGDWAADLLAELLRTAPTASPLQGAALSSILPHLERVCTASPESDNRVAGMLFRCALAVKNETALAALLSRPASQKQASEFLAVLDENGLSLAQFTKQTTSPAAQQGLKQMSDMLAKAAAALKTSQTSPPMADLELLASDREHREMVKALLPELWQKSADAGVLRLVTRLQPKSGPEFLLAGWNERTPAVRMQILETLLSNDGWTLALLRRPEAKGCDAATRARLIKHPKKEIAKLASAVFEDASSSTRTAVVEKFKPALKLKGDAARGKTTFAQVCISCHKLDGVGIELGPDLRSVVQHDAEKLLNSILDPSAIIEPGFMAYHCTLKNGEQLYGVIATETSASLTLKMAGNMTKSVLRSDIAKLQSTGASLMPEGLEAALTPQTLADLIAYLQMPK</sequence>
<dbReference type="Gene3D" id="2.60.120.200">
    <property type="match status" value="1"/>
</dbReference>
<dbReference type="GO" id="GO:0020037">
    <property type="term" value="F:heme binding"/>
    <property type="evidence" value="ECO:0007669"/>
    <property type="project" value="InterPro"/>
</dbReference>
<dbReference type="Gene3D" id="1.10.760.10">
    <property type="entry name" value="Cytochrome c-like domain"/>
    <property type="match status" value="1"/>
</dbReference>
<feature type="chain" id="PRO_5031172696" evidence="5">
    <location>
        <begin position="18"/>
        <end position="1819"/>
    </location>
</feature>
<organism evidence="7 8">
    <name type="scientific">Prosthecobacter vanneervenii</name>
    <dbReference type="NCBI Taxonomy" id="48466"/>
    <lineage>
        <taxon>Bacteria</taxon>
        <taxon>Pseudomonadati</taxon>
        <taxon>Verrucomicrobiota</taxon>
        <taxon>Verrucomicrobiia</taxon>
        <taxon>Verrucomicrobiales</taxon>
        <taxon>Verrucomicrobiaceae</taxon>
        <taxon>Prosthecobacter</taxon>
    </lineage>
</organism>
<protein>
    <submittedName>
        <fullName evidence="7">Putative membrane-bound dehydrogenase-like protein</fullName>
    </submittedName>
</protein>
<dbReference type="Pfam" id="PF13646">
    <property type="entry name" value="HEAT_2"/>
    <property type="match status" value="1"/>
</dbReference>
<dbReference type="InterPro" id="IPR016024">
    <property type="entry name" value="ARM-type_fold"/>
</dbReference>
<dbReference type="Pfam" id="PF13385">
    <property type="entry name" value="Laminin_G_3"/>
    <property type="match status" value="1"/>
</dbReference>
<dbReference type="Gene3D" id="1.25.10.10">
    <property type="entry name" value="Leucine-rich Repeat Variant"/>
    <property type="match status" value="1"/>
</dbReference>
<dbReference type="SUPFAM" id="SSF63829">
    <property type="entry name" value="Calcium-dependent phosphotriesterase"/>
    <property type="match status" value="1"/>
</dbReference>